<keyword evidence="1" id="KW-0472">Membrane</keyword>
<reference evidence="3" key="1">
    <citation type="submission" date="2019-11" db="EMBL/GenBank/DDBJ databases">
        <authorList>
            <person name="Feng L."/>
        </authorList>
    </citation>
    <scope>NUCLEOTIDE SEQUENCE</scope>
    <source>
        <strain evidence="3">PgorbachiiLFYP46</strain>
    </source>
</reference>
<proteinExistence type="predicted"/>
<organism evidence="3">
    <name type="scientific">Peptoniphilus gorbachii</name>
    <dbReference type="NCBI Taxonomy" id="411567"/>
    <lineage>
        <taxon>Bacteria</taxon>
        <taxon>Bacillati</taxon>
        <taxon>Bacillota</taxon>
        <taxon>Tissierellia</taxon>
        <taxon>Tissierellales</taxon>
        <taxon>Peptoniphilaceae</taxon>
        <taxon>Peptoniphilus</taxon>
    </lineage>
</organism>
<feature type="domain" description="Heparan-alpha-glucosaminide N-acetyltransferase catalytic" evidence="2">
    <location>
        <begin position="7"/>
        <end position="222"/>
    </location>
</feature>
<keyword evidence="1" id="KW-0812">Transmembrane</keyword>
<sequence>MDTTKKRYNAIDFLRGFTIINMIIFHGLFDLENFHGFNFNHDFYYYQQYICISFILISGYSTHFSNNFKKKFLILTGLSLLITVGSYIFSREDAIYFGVIHFFAAATLIHMLLKNFIKKINPRLGLIINTILFVSLKNIYYGSIFFGKILVPKSLYSLNLFFLGLPGENFSSGDYFPIIPWIFLFYMGYFLFDFIKFTKKEASPGFINVMGRHSLLIYFLHQIILIGVFSLIFSFN</sequence>
<dbReference type="AlphaFoldDB" id="A0A6N2Y7W9"/>
<feature type="transmembrane region" description="Helical" evidence="1">
    <location>
        <begin position="43"/>
        <end position="60"/>
    </location>
</feature>
<dbReference type="InterPro" id="IPR012429">
    <property type="entry name" value="HGSNAT_cat"/>
</dbReference>
<accession>A0A6N2Y7W9</accession>
<dbReference type="Pfam" id="PF07786">
    <property type="entry name" value="HGSNAT_cat"/>
    <property type="match status" value="1"/>
</dbReference>
<feature type="transmembrane region" description="Helical" evidence="1">
    <location>
        <begin position="215"/>
        <end position="235"/>
    </location>
</feature>
<name>A0A6N2Y7W9_9FIRM</name>
<keyword evidence="1" id="KW-1133">Transmembrane helix</keyword>
<feature type="transmembrane region" description="Helical" evidence="1">
    <location>
        <begin position="12"/>
        <end position="31"/>
    </location>
</feature>
<dbReference type="EMBL" id="CACRUP010000001">
    <property type="protein sequence ID" value="VYT62293.1"/>
    <property type="molecule type" value="Genomic_DNA"/>
</dbReference>
<evidence type="ECO:0000313" key="3">
    <source>
        <dbReference type="EMBL" id="VYT62293.1"/>
    </source>
</evidence>
<evidence type="ECO:0000259" key="2">
    <source>
        <dbReference type="Pfam" id="PF07786"/>
    </source>
</evidence>
<feature type="transmembrane region" description="Helical" evidence="1">
    <location>
        <begin position="175"/>
        <end position="195"/>
    </location>
</feature>
<protein>
    <recommendedName>
        <fullName evidence="2">Heparan-alpha-glucosaminide N-acetyltransferase catalytic domain-containing protein</fullName>
    </recommendedName>
</protein>
<feature type="transmembrane region" description="Helical" evidence="1">
    <location>
        <begin position="95"/>
        <end position="113"/>
    </location>
</feature>
<evidence type="ECO:0000256" key="1">
    <source>
        <dbReference type="SAM" id="Phobius"/>
    </source>
</evidence>
<feature type="transmembrane region" description="Helical" evidence="1">
    <location>
        <begin position="72"/>
        <end position="89"/>
    </location>
</feature>
<feature type="transmembrane region" description="Helical" evidence="1">
    <location>
        <begin position="125"/>
        <end position="151"/>
    </location>
</feature>
<dbReference type="RefSeq" id="WP_156699881.1">
    <property type="nucleotide sequence ID" value="NZ_CACRUP010000001.1"/>
</dbReference>
<gene>
    <name evidence="3" type="ORF">PGLFYP46_00009</name>
</gene>